<evidence type="ECO:0000256" key="13">
    <source>
        <dbReference type="PIRSR" id="PIRSR602401-1"/>
    </source>
</evidence>
<keyword evidence="8" id="KW-0492">Microsome</keyword>
<keyword evidence="10 13" id="KW-0408">Iron</keyword>
<evidence type="ECO:0000313" key="15">
    <source>
        <dbReference type="EnsemblMetazoa" id="SCAU008895-PA"/>
    </source>
</evidence>
<evidence type="ECO:0000256" key="14">
    <source>
        <dbReference type="RuleBase" id="RU000461"/>
    </source>
</evidence>
<keyword evidence="12" id="KW-0472">Membrane</keyword>
<comment type="similarity">
    <text evidence="4 14">Belongs to the cytochrome P450 family.</text>
</comment>
<dbReference type="Pfam" id="PF00067">
    <property type="entry name" value="p450"/>
    <property type="match status" value="1"/>
</dbReference>
<dbReference type="GO" id="GO:0005789">
    <property type="term" value="C:endoplasmic reticulum membrane"/>
    <property type="evidence" value="ECO:0007669"/>
    <property type="project" value="UniProtKB-SubCell"/>
</dbReference>
<evidence type="ECO:0000256" key="6">
    <source>
        <dbReference type="ARBA" id="ARBA00022723"/>
    </source>
</evidence>
<dbReference type="InterPro" id="IPR036396">
    <property type="entry name" value="Cyt_P450_sf"/>
</dbReference>
<accession>A0A1I8PKJ4</accession>
<keyword evidence="5 13" id="KW-0349">Heme</keyword>
<keyword evidence="11 14" id="KW-0503">Monooxygenase</keyword>
<dbReference type="InterPro" id="IPR017972">
    <property type="entry name" value="Cyt_P450_CS"/>
</dbReference>
<reference evidence="15" key="1">
    <citation type="submission" date="2020-05" db="UniProtKB">
        <authorList>
            <consortium name="EnsemblMetazoa"/>
        </authorList>
    </citation>
    <scope>IDENTIFICATION</scope>
    <source>
        <strain evidence="15">USDA</strain>
    </source>
</reference>
<comment type="subcellular location">
    <subcellularLocation>
        <location evidence="3">Endoplasmic reticulum membrane</location>
        <topology evidence="3">Peripheral membrane protein</topology>
    </subcellularLocation>
    <subcellularLocation>
        <location evidence="2">Microsome membrane</location>
        <topology evidence="2">Peripheral membrane protein</topology>
    </subcellularLocation>
</comment>
<evidence type="ECO:0000256" key="9">
    <source>
        <dbReference type="ARBA" id="ARBA00023002"/>
    </source>
</evidence>
<comment type="cofactor">
    <cofactor evidence="1 13">
        <name>heme</name>
        <dbReference type="ChEBI" id="CHEBI:30413"/>
    </cofactor>
</comment>
<dbReference type="PRINTS" id="PR00463">
    <property type="entry name" value="EP450I"/>
</dbReference>
<organism evidence="15 16">
    <name type="scientific">Stomoxys calcitrans</name>
    <name type="common">Stable fly</name>
    <name type="synonym">Conops calcitrans</name>
    <dbReference type="NCBI Taxonomy" id="35570"/>
    <lineage>
        <taxon>Eukaryota</taxon>
        <taxon>Metazoa</taxon>
        <taxon>Ecdysozoa</taxon>
        <taxon>Arthropoda</taxon>
        <taxon>Hexapoda</taxon>
        <taxon>Insecta</taxon>
        <taxon>Pterygota</taxon>
        <taxon>Neoptera</taxon>
        <taxon>Endopterygota</taxon>
        <taxon>Diptera</taxon>
        <taxon>Brachycera</taxon>
        <taxon>Muscomorpha</taxon>
        <taxon>Muscoidea</taxon>
        <taxon>Muscidae</taxon>
        <taxon>Stomoxys</taxon>
    </lineage>
</organism>
<dbReference type="PROSITE" id="PS00086">
    <property type="entry name" value="CYTOCHROME_P450"/>
    <property type="match status" value="1"/>
</dbReference>
<evidence type="ECO:0000256" key="11">
    <source>
        <dbReference type="ARBA" id="ARBA00023033"/>
    </source>
</evidence>
<dbReference type="VEuPathDB" id="VectorBase:SCAU008895"/>
<evidence type="ECO:0000256" key="8">
    <source>
        <dbReference type="ARBA" id="ARBA00022848"/>
    </source>
</evidence>
<name>A0A1I8PKJ4_STOCA</name>
<evidence type="ECO:0000313" key="16">
    <source>
        <dbReference type="Proteomes" id="UP000095300"/>
    </source>
</evidence>
<evidence type="ECO:0000256" key="5">
    <source>
        <dbReference type="ARBA" id="ARBA00022617"/>
    </source>
</evidence>
<dbReference type="PRINTS" id="PR00385">
    <property type="entry name" value="P450"/>
</dbReference>
<keyword evidence="9 14" id="KW-0560">Oxidoreductase</keyword>
<keyword evidence="16" id="KW-1185">Reference proteome</keyword>
<evidence type="ECO:0008006" key="17">
    <source>
        <dbReference type="Google" id="ProtNLM"/>
    </source>
</evidence>
<dbReference type="SUPFAM" id="SSF48264">
    <property type="entry name" value="Cytochrome P450"/>
    <property type="match status" value="1"/>
</dbReference>
<evidence type="ECO:0000256" key="2">
    <source>
        <dbReference type="ARBA" id="ARBA00004174"/>
    </source>
</evidence>
<dbReference type="EnsemblMetazoa" id="SCAU008895-RA">
    <property type="protein sequence ID" value="SCAU008895-PA"/>
    <property type="gene ID" value="SCAU008895"/>
</dbReference>
<dbReference type="PANTHER" id="PTHR24292">
    <property type="entry name" value="CYTOCHROME P450"/>
    <property type="match status" value="1"/>
</dbReference>
<dbReference type="CDD" id="cd11056">
    <property type="entry name" value="CYP6-like"/>
    <property type="match status" value="1"/>
</dbReference>
<gene>
    <name evidence="15" type="primary">106083655</name>
</gene>
<evidence type="ECO:0000256" key="4">
    <source>
        <dbReference type="ARBA" id="ARBA00010617"/>
    </source>
</evidence>
<dbReference type="InterPro" id="IPR001128">
    <property type="entry name" value="Cyt_P450"/>
</dbReference>
<dbReference type="AlphaFoldDB" id="A0A1I8PKJ4"/>
<evidence type="ECO:0000256" key="7">
    <source>
        <dbReference type="ARBA" id="ARBA00022824"/>
    </source>
</evidence>
<dbReference type="Gene3D" id="1.10.630.10">
    <property type="entry name" value="Cytochrome P450"/>
    <property type="match status" value="1"/>
</dbReference>
<evidence type="ECO:0000256" key="3">
    <source>
        <dbReference type="ARBA" id="ARBA00004406"/>
    </source>
</evidence>
<dbReference type="STRING" id="35570.A0A1I8PKJ4"/>
<keyword evidence="6 13" id="KW-0479">Metal-binding</keyword>
<dbReference type="KEGG" id="scac:106083655"/>
<evidence type="ECO:0000256" key="1">
    <source>
        <dbReference type="ARBA" id="ARBA00001971"/>
    </source>
</evidence>
<protein>
    <recommendedName>
        <fullName evidence="17">Cytochrome P450</fullName>
    </recommendedName>
</protein>
<dbReference type="OrthoDB" id="2789670at2759"/>
<dbReference type="InterPro" id="IPR050476">
    <property type="entry name" value="Insect_CytP450_Detox"/>
</dbReference>
<dbReference type="GO" id="GO:0005506">
    <property type="term" value="F:iron ion binding"/>
    <property type="evidence" value="ECO:0007669"/>
    <property type="project" value="InterPro"/>
</dbReference>
<proteinExistence type="inferred from homology"/>
<dbReference type="GO" id="GO:0020037">
    <property type="term" value="F:heme binding"/>
    <property type="evidence" value="ECO:0007669"/>
    <property type="project" value="InterPro"/>
</dbReference>
<dbReference type="PANTHER" id="PTHR24292:SF100">
    <property type="entry name" value="CYTOCHROME P450 6A16, ISOFORM B-RELATED"/>
    <property type="match status" value="1"/>
</dbReference>
<sequence length="303" mass="34757">MANSVFTNRRHHPVVEQFILTNPGIAKRLHMKLFRDDMTKYFLELVLHIMEQRLENNIKRKDFMDLLIELKAQDKDVLKAECKAIDLSRGLTLEQITAQLFSFLIAGFETSSTTMSFCLYELACHQDIQQQLRQEIVNTLKENQGELTFEAIQAMGYLDQVISETLHLYAPISYITRLARKDYHIPNSSHIVQKGTMVLIPIDAIHRDSQYFSHPNEFNPGNFDSSVCTKRHSCVFMPFGEGPRNCIGLRFGKMQMKVGLASLLSRYRFECCPQTEVPLKMQNGGFILASENGIMLKVVDLSN</sequence>
<keyword evidence="7" id="KW-0256">Endoplasmic reticulum</keyword>
<dbReference type="InterPro" id="IPR002401">
    <property type="entry name" value="Cyt_P450_E_grp-I"/>
</dbReference>
<dbReference type="GO" id="GO:0004497">
    <property type="term" value="F:monooxygenase activity"/>
    <property type="evidence" value="ECO:0007669"/>
    <property type="project" value="UniProtKB-KW"/>
</dbReference>
<feature type="binding site" description="axial binding residue" evidence="13">
    <location>
        <position position="246"/>
    </location>
    <ligand>
        <name>heme</name>
        <dbReference type="ChEBI" id="CHEBI:30413"/>
    </ligand>
    <ligandPart>
        <name>Fe</name>
        <dbReference type="ChEBI" id="CHEBI:18248"/>
    </ligandPart>
</feature>
<dbReference type="GO" id="GO:0016705">
    <property type="term" value="F:oxidoreductase activity, acting on paired donors, with incorporation or reduction of molecular oxygen"/>
    <property type="evidence" value="ECO:0007669"/>
    <property type="project" value="InterPro"/>
</dbReference>
<evidence type="ECO:0000256" key="10">
    <source>
        <dbReference type="ARBA" id="ARBA00023004"/>
    </source>
</evidence>
<evidence type="ECO:0000256" key="12">
    <source>
        <dbReference type="ARBA" id="ARBA00023136"/>
    </source>
</evidence>
<dbReference type="Proteomes" id="UP000095300">
    <property type="component" value="Unassembled WGS sequence"/>
</dbReference>